<dbReference type="Proteomes" id="UP000827133">
    <property type="component" value="Unassembled WGS sequence"/>
</dbReference>
<protein>
    <submittedName>
        <fullName evidence="1">Uncharacterized protein</fullName>
    </submittedName>
</protein>
<evidence type="ECO:0000313" key="1">
    <source>
        <dbReference type="EMBL" id="KAG9504456.1"/>
    </source>
</evidence>
<reference evidence="1" key="1">
    <citation type="journal article" date="2021" name="Mol. Plant Microbe Interact.">
        <title>Telomere to telomere genome assembly of Fusarium musae F31, causal agent of crown rot disease of banana.</title>
        <authorList>
            <person name="Degradi L."/>
            <person name="Tava V."/>
            <person name="Kunova A."/>
            <person name="Cortesi P."/>
            <person name="Saracchi M."/>
            <person name="Pasquali M."/>
        </authorList>
    </citation>
    <scope>NUCLEOTIDE SEQUENCE</scope>
    <source>
        <strain evidence="1">F31</strain>
    </source>
</reference>
<dbReference type="EMBL" id="JAHBCI010000003">
    <property type="protein sequence ID" value="KAG9504456.1"/>
    <property type="molecule type" value="Genomic_DNA"/>
</dbReference>
<dbReference type="AlphaFoldDB" id="A0A9P8IR96"/>
<gene>
    <name evidence="1" type="ORF">J7337_004429</name>
</gene>
<sequence length="77" mass="8756">MVYGDAMPPLDLTDSCMVSEDTLMEERNALDDRGWNTKGEISSNSYIRARYLMAYVFDEVIEVALGNDTHATLEYLQ</sequence>
<proteinExistence type="predicted"/>
<dbReference type="GeneID" id="68312286"/>
<dbReference type="KEGG" id="fmu:J7337_004429"/>
<name>A0A9P8IR96_9HYPO</name>
<comment type="caution">
    <text evidence="1">The sequence shown here is derived from an EMBL/GenBank/DDBJ whole genome shotgun (WGS) entry which is preliminary data.</text>
</comment>
<keyword evidence="2" id="KW-1185">Reference proteome</keyword>
<dbReference type="RefSeq" id="XP_044683456.1">
    <property type="nucleotide sequence ID" value="XM_044822123.1"/>
</dbReference>
<evidence type="ECO:0000313" key="2">
    <source>
        <dbReference type="Proteomes" id="UP000827133"/>
    </source>
</evidence>
<organism evidence="1 2">
    <name type="scientific">Fusarium musae</name>
    <dbReference type="NCBI Taxonomy" id="1042133"/>
    <lineage>
        <taxon>Eukaryota</taxon>
        <taxon>Fungi</taxon>
        <taxon>Dikarya</taxon>
        <taxon>Ascomycota</taxon>
        <taxon>Pezizomycotina</taxon>
        <taxon>Sordariomycetes</taxon>
        <taxon>Hypocreomycetidae</taxon>
        <taxon>Hypocreales</taxon>
        <taxon>Nectriaceae</taxon>
        <taxon>Fusarium</taxon>
    </lineage>
</organism>
<accession>A0A9P8IR96</accession>